<accession>A0ABU0LZH0</accession>
<evidence type="ECO:0000256" key="1">
    <source>
        <dbReference type="SAM" id="Phobius"/>
    </source>
</evidence>
<reference evidence="3" key="1">
    <citation type="submission" date="2023-07" db="EMBL/GenBank/DDBJ databases">
        <title>Genomic Encyclopedia of Type Strains, Phase IV (KMG-IV): sequencing the most valuable type-strain genomes for metagenomic binning, comparative biology and taxonomic classification.</title>
        <authorList>
            <person name="Goeker M."/>
        </authorList>
    </citation>
    <scope>NUCLEOTIDE SEQUENCE [LARGE SCALE GENOMIC DNA]</scope>
    <source>
        <strain evidence="3">DSM 21204</strain>
    </source>
</reference>
<evidence type="ECO:0000313" key="4">
    <source>
        <dbReference type="Proteomes" id="UP001240643"/>
    </source>
</evidence>
<keyword evidence="2" id="KW-0732">Signal</keyword>
<gene>
    <name evidence="3" type="ORF">J2Z62_000534</name>
</gene>
<keyword evidence="1" id="KW-1133">Transmembrane helix</keyword>
<name>A0ABU0LZH0_9BACT</name>
<feature type="signal peptide" evidence="2">
    <location>
        <begin position="1"/>
        <end position="23"/>
    </location>
</feature>
<comment type="caution">
    <text evidence="3">The sequence shown here is derived from an EMBL/GenBank/DDBJ whole genome shotgun (WGS) entry which is preliminary data.</text>
</comment>
<keyword evidence="1" id="KW-0472">Membrane</keyword>
<protein>
    <submittedName>
        <fullName evidence="3">Uncharacterized protein</fullName>
    </submittedName>
</protein>
<feature type="transmembrane region" description="Helical" evidence="1">
    <location>
        <begin position="797"/>
        <end position="819"/>
    </location>
</feature>
<organism evidence="3 4">
    <name type="scientific">Mycoplasmoides fastidiosum</name>
    <dbReference type="NCBI Taxonomy" id="92758"/>
    <lineage>
        <taxon>Bacteria</taxon>
        <taxon>Bacillati</taxon>
        <taxon>Mycoplasmatota</taxon>
        <taxon>Mycoplasmoidales</taxon>
        <taxon>Mycoplasmoidaceae</taxon>
        <taxon>Mycoplasmoides</taxon>
    </lineage>
</organism>
<dbReference type="Proteomes" id="UP001240643">
    <property type="component" value="Unassembled WGS sequence"/>
</dbReference>
<proteinExistence type="predicted"/>
<evidence type="ECO:0000313" key="3">
    <source>
        <dbReference type="EMBL" id="MDQ0514096.1"/>
    </source>
</evidence>
<evidence type="ECO:0000256" key="2">
    <source>
        <dbReference type="SAM" id="SignalP"/>
    </source>
</evidence>
<keyword evidence="4" id="KW-1185">Reference proteome</keyword>
<feature type="chain" id="PRO_5045724064" evidence="2">
    <location>
        <begin position="24"/>
        <end position="858"/>
    </location>
</feature>
<sequence length="858" mass="99763">MKKIAKRLFSSALFWFVGTSTLAGITNQNHGVSARSTSLFNPVNQQLQRHEANTENIAQGLSVEKVGIEIKESLQKIHEHFKYKFQQIRYRYPTSSSDRVNQAITYLLYKITDPIQAGSVNYYDQLVRNLTTIIDQNFSASIFKTRQNEPTDTYLPHPNYQITGNWKNNQNFIINDNIINTISPQEIENKVKKFLSNFVNFLIGENDKKFKVLPFLNEFGMDWYDQIPNSLKPKIIYDKSFTESDYLNLIDALTTTKQNSSIITNATELNKKTEEFNEKLNQRQIEDLKYLKSINSSDAATFSRLFTDSSIEKFNNLVDQIDSKYRITSPTYFWNLNFSQIDLIAFNKVLYPNIKVLSKKINYSTSTNQSPSFSYVLQYNNAFLGSNVTNLPYTGNFETNVQSILENTTKLISENFLKFFKIKDTINLRNSNLYFEVEDFEKTEITQELEKILPFEIKITNLFREFHYGAYTMLNEPLADELHFTTDFEIKFGNKDSFNWYKTFYKEGKTILIFPSYEIIDLLNVAPNFVPIWSYNDLNDLTADSLKSSEALSKVFDYGNTDIRFKYEPVELKLWGKKVILTTKLSLLGTDATRTYESELPIADFFNFKHLDDDFELLKNQIEEQIKVMYPEQYEYYMREENKWLRDQIINEALSIIENNPEFLSNSWEENVELFKEKFLKYFEDFFTQNPNGGQRGEIYQHYQGLREKLISVLNRLGISLDSDLAKSLLNQINYEEQKSLEVNEIVPPSPELVAIINFLDDPHNNVDKLKEFAPLLEKINPYLFAKTFDTTKRVSLYAVSGLTFMMSLISSGFIWRVSRLDGQKFRLRKGIFLTVGITILLLSLGGSGFLISLMAAG</sequence>
<dbReference type="EMBL" id="JAUSWO010000001">
    <property type="protein sequence ID" value="MDQ0514096.1"/>
    <property type="molecule type" value="Genomic_DNA"/>
</dbReference>
<keyword evidence="1" id="KW-0812">Transmembrane</keyword>
<feature type="transmembrane region" description="Helical" evidence="1">
    <location>
        <begin position="831"/>
        <end position="857"/>
    </location>
</feature>
<dbReference type="RefSeq" id="WP_256547214.1">
    <property type="nucleotide sequence ID" value="NZ_CP101809.1"/>
</dbReference>